<feature type="signal peptide" evidence="1">
    <location>
        <begin position="1"/>
        <end position="26"/>
    </location>
</feature>
<feature type="domain" description="GH16" evidence="2">
    <location>
        <begin position="29"/>
        <end position="258"/>
    </location>
</feature>
<dbReference type="InterPro" id="IPR013320">
    <property type="entry name" value="ConA-like_dom_sf"/>
</dbReference>
<dbReference type="SUPFAM" id="SSF49899">
    <property type="entry name" value="Concanavalin A-like lectins/glucanases"/>
    <property type="match status" value="1"/>
</dbReference>
<evidence type="ECO:0000259" key="2">
    <source>
        <dbReference type="PROSITE" id="PS51762"/>
    </source>
</evidence>
<dbReference type="PROSITE" id="PS51762">
    <property type="entry name" value="GH16_2"/>
    <property type="match status" value="1"/>
</dbReference>
<dbReference type="EMBL" id="JAVDYF010000001">
    <property type="protein sequence ID" value="MDR7355578.1"/>
    <property type="molecule type" value="Genomic_DNA"/>
</dbReference>
<dbReference type="InterPro" id="IPR000757">
    <property type="entry name" value="Beta-glucanase-like"/>
</dbReference>
<dbReference type="Proteomes" id="UP001183619">
    <property type="component" value="Unassembled WGS sequence"/>
</dbReference>
<keyword evidence="1" id="KW-0732">Signal</keyword>
<dbReference type="RefSeq" id="WP_277103390.1">
    <property type="nucleotide sequence ID" value="NZ_BAAAJS010000072.1"/>
</dbReference>
<accession>A0ABU2BAE5</accession>
<proteinExistence type="predicted"/>
<gene>
    <name evidence="3" type="ORF">J2S37_002116</name>
</gene>
<evidence type="ECO:0000313" key="3">
    <source>
        <dbReference type="EMBL" id="MDR7355578.1"/>
    </source>
</evidence>
<comment type="caution">
    <text evidence="3">The sequence shown here is derived from an EMBL/GenBank/DDBJ whole genome shotgun (WGS) entry which is preliminary data.</text>
</comment>
<dbReference type="Pfam" id="PF00722">
    <property type="entry name" value="Glyco_hydro_16"/>
    <property type="match status" value="1"/>
</dbReference>
<dbReference type="InterPro" id="IPR006311">
    <property type="entry name" value="TAT_signal"/>
</dbReference>
<sequence>MTFTRRQFLHTAALITAALGSSSLSSCQQHHTHTPRTPANTTKATTLIRQTFNGPRFPTGWQAYDNFARSDPRTRWHPKFVDINNNTLRLWGHWDGNRAITGGVSNWGQTHQYGQWDITMRATAHPVLSYHLLLWPASDKWPPEIDIAESFDPERRKTHSFIHYTENGHRTKQSASIDIDATTWHTWSVRWTPTDIHILCDNSAYAHYTGETIPHEPMWLAIQVETHASEGRHTSHRDQRPVVILEISDITYTPYQPQ</sequence>
<feature type="chain" id="PRO_5047139983" description="GH16 domain-containing protein" evidence="1">
    <location>
        <begin position="27"/>
        <end position="258"/>
    </location>
</feature>
<dbReference type="PROSITE" id="PS51257">
    <property type="entry name" value="PROKAR_LIPOPROTEIN"/>
    <property type="match status" value="1"/>
</dbReference>
<evidence type="ECO:0000313" key="4">
    <source>
        <dbReference type="Proteomes" id="UP001183619"/>
    </source>
</evidence>
<dbReference type="PROSITE" id="PS51318">
    <property type="entry name" value="TAT"/>
    <property type="match status" value="1"/>
</dbReference>
<dbReference type="CDD" id="cd00413">
    <property type="entry name" value="Glyco_hydrolase_16"/>
    <property type="match status" value="1"/>
</dbReference>
<organism evidence="3 4">
    <name type="scientific">Corynebacterium felinum</name>
    <dbReference type="NCBI Taxonomy" id="131318"/>
    <lineage>
        <taxon>Bacteria</taxon>
        <taxon>Bacillati</taxon>
        <taxon>Actinomycetota</taxon>
        <taxon>Actinomycetes</taxon>
        <taxon>Mycobacteriales</taxon>
        <taxon>Corynebacteriaceae</taxon>
        <taxon>Corynebacterium</taxon>
    </lineage>
</organism>
<protein>
    <recommendedName>
        <fullName evidence="2">GH16 domain-containing protein</fullName>
    </recommendedName>
</protein>
<reference evidence="3 4" key="1">
    <citation type="submission" date="2023-07" db="EMBL/GenBank/DDBJ databases">
        <title>Sequencing the genomes of 1000 actinobacteria strains.</title>
        <authorList>
            <person name="Klenk H.-P."/>
        </authorList>
    </citation>
    <scope>NUCLEOTIDE SEQUENCE [LARGE SCALE GENOMIC DNA]</scope>
    <source>
        <strain evidence="3 4">DSM 44508</strain>
    </source>
</reference>
<evidence type="ECO:0000256" key="1">
    <source>
        <dbReference type="SAM" id="SignalP"/>
    </source>
</evidence>
<keyword evidence="4" id="KW-1185">Reference proteome</keyword>
<name>A0ABU2BAE5_9CORY</name>
<dbReference type="Gene3D" id="2.60.120.200">
    <property type="match status" value="1"/>
</dbReference>